<name>A0A0D9W9R6_9ORYZ</name>
<reference evidence="1" key="3">
    <citation type="submission" date="2015-04" db="UniProtKB">
        <authorList>
            <consortium name="EnsemblPlants"/>
        </authorList>
    </citation>
    <scope>IDENTIFICATION</scope>
</reference>
<protein>
    <submittedName>
        <fullName evidence="1">Uncharacterized protein</fullName>
    </submittedName>
</protein>
<dbReference type="HOGENOM" id="CLU_2641677_0_0_1"/>
<dbReference type="Gramene" id="LPERR04G21500.1">
    <property type="protein sequence ID" value="LPERR04G21500.1"/>
    <property type="gene ID" value="LPERR04G21500"/>
</dbReference>
<dbReference type="AlphaFoldDB" id="A0A0D9W9R6"/>
<evidence type="ECO:0000313" key="1">
    <source>
        <dbReference type="EnsemblPlants" id="LPERR04G21500.1"/>
    </source>
</evidence>
<reference evidence="1 2" key="1">
    <citation type="submission" date="2012-08" db="EMBL/GenBank/DDBJ databases">
        <title>Oryza genome evolution.</title>
        <authorList>
            <person name="Wing R.A."/>
        </authorList>
    </citation>
    <scope>NUCLEOTIDE SEQUENCE</scope>
</reference>
<organism evidence="1 2">
    <name type="scientific">Leersia perrieri</name>
    <dbReference type="NCBI Taxonomy" id="77586"/>
    <lineage>
        <taxon>Eukaryota</taxon>
        <taxon>Viridiplantae</taxon>
        <taxon>Streptophyta</taxon>
        <taxon>Embryophyta</taxon>
        <taxon>Tracheophyta</taxon>
        <taxon>Spermatophyta</taxon>
        <taxon>Magnoliopsida</taxon>
        <taxon>Liliopsida</taxon>
        <taxon>Poales</taxon>
        <taxon>Poaceae</taxon>
        <taxon>BOP clade</taxon>
        <taxon>Oryzoideae</taxon>
        <taxon>Oryzeae</taxon>
        <taxon>Oryzinae</taxon>
        <taxon>Leersia</taxon>
    </lineage>
</organism>
<dbReference type="Proteomes" id="UP000032180">
    <property type="component" value="Chromosome 4"/>
</dbReference>
<reference evidence="2" key="2">
    <citation type="submission" date="2013-12" db="EMBL/GenBank/DDBJ databases">
        <authorList>
            <person name="Yu Y."/>
            <person name="Lee S."/>
            <person name="de Baynast K."/>
            <person name="Wissotski M."/>
            <person name="Liu L."/>
            <person name="Talag J."/>
            <person name="Goicoechea J."/>
            <person name="Angelova A."/>
            <person name="Jetty R."/>
            <person name="Kudrna D."/>
            <person name="Golser W."/>
            <person name="Rivera L."/>
            <person name="Zhang J."/>
            <person name="Wing R."/>
        </authorList>
    </citation>
    <scope>NUCLEOTIDE SEQUENCE</scope>
</reference>
<dbReference type="EnsemblPlants" id="LPERR04G21500.1">
    <property type="protein sequence ID" value="LPERR04G21500.1"/>
    <property type="gene ID" value="LPERR04G21500"/>
</dbReference>
<sequence length="77" mass="8467">MCFAVLDLGVNPGLKGNANRRMLWPLRQAKNKSLSPPRQLIGEEEGFLFALKEGAEADPLSSGLFIIIQIISFIIIV</sequence>
<keyword evidence="2" id="KW-1185">Reference proteome</keyword>
<accession>A0A0D9W9R6</accession>
<proteinExistence type="predicted"/>
<evidence type="ECO:0000313" key="2">
    <source>
        <dbReference type="Proteomes" id="UP000032180"/>
    </source>
</evidence>